<dbReference type="CDD" id="cd04301">
    <property type="entry name" value="NAT_SF"/>
    <property type="match status" value="1"/>
</dbReference>
<sequence length="145" mass="16853">MHITKATINDLKAATELFDLYRVYFRQPSDQAGASNYLKERIVNEQSVIYVAFDEDIAVGIAQLYPSFSSIKMRRTWVLNDLFVKESYRGQGIGEKLLRSVISFAKETNAKGILLETEDDNFGAQKLYKRIGFERETNYYYFYTI</sequence>
<dbReference type="RefSeq" id="WP_069717155.1">
    <property type="nucleotide sequence ID" value="NZ_MJEH01000022.1"/>
</dbReference>
<dbReference type="AlphaFoldDB" id="A0A1E5LF69"/>
<dbReference type="PROSITE" id="PS51186">
    <property type="entry name" value="GNAT"/>
    <property type="match status" value="1"/>
</dbReference>
<reference evidence="2 3" key="1">
    <citation type="submission" date="2016-08" db="EMBL/GenBank/DDBJ databases">
        <title>Genome of Bacillus solimangrovi GH2-4.</title>
        <authorList>
            <person name="Lim S."/>
            <person name="Kim B.-C."/>
        </authorList>
    </citation>
    <scope>NUCLEOTIDE SEQUENCE [LARGE SCALE GENOMIC DNA]</scope>
    <source>
        <strain evidence="2 3">GH2-4</strain>
    </source>
</reference>
<dbReference type="InterPro" id="IPR016181">
    <property type="entry name" value="Acyl_CoA_acyltransferase"/>
</dbReference>
<comment type="caution">
    <text evidence="2">The sequence shown here is derived from an EMBL/GenBank/DDBJ whole genome shotgun (WGS) entry which is preliminary data.</text>
</comment>
<dbReference type="EMBL" id="MJEH01000022">
    <property type="protein sequence ID" value="OEH92713.1"/>
    <property type="molecule type" value="Genomic_DNA"/>
</dbReference>
<dbReference type="OrthoDB" id="9792929at2"/>
<keyword evidence="2" id="KW-0808">Transferase</keyword>
<dbReference type="InterPro" id="IPR008125">
    <property type="entry name" value="Streptothricin_AcTrfase"/>
</dbReference>
<protein>
    <submittedName>
        <fullName evidence="2">GNAT family N-acetyltransferase</fullName>
    </submittedName>
</protein>
<accession>A0A1E5LF69</accession>
<dbReference type="InterPro" id="IPR000182">
    <property type="entry name" value="GNAT_dom"/>
</dbReference>
<dbReference type="PRINTS" id="PR01754">
    <property type="entry name" value="SACTRNSFRASE"/>
</dbReference>
<feature type="domain" description="N-acetyltransferase" evidence="1">
    <location>
        <begin position="1"/>
        <end position="145"/>
    </location>
</feature>
<dbReference type="Gene3D" id="3.40.630.30">
    <property type="match status" value="1"/>
</dbReference>
<dbReference type="GO" id="GO:0016747">
    <property type="term" value="F:acyltransferase activity, transferring groups other than amino-acyl groups"/>
    <property type="evidence" value="ECO:0007669"/>
    <property type="project" value="InterPro"/>
</dbReference>
<keyword evidence="3" id="KW-1185">Reference proteome</keyword>
<name>A0A1E5LF69_9BACI</name>
<evidence type="ECO:0000259" key="1">
    <source>
        <dbReference type="PROSITE" id="PS51186"/>
    </source>
</evidence>
<gene>
    <name evidence="2" type="ORF">BFG57_01535</name>
</gene>
<dbReference type="SUPFAM" id="SSF55729">
    <property type="entry name" value="Acyl-CoA N-acyltransferases (Nat)"/>
    <property type="match status" value="1"/>
</dbReference>
<dbReference type="PANTHER" id="PTHR43072:SF58">
    <property type="entry name" value="N-ACETYLTRANSFERASE DOMAIN-CONTAINING PROTEIN"/>
    <property type="match status" value="1"/>
</dbReference>
<organism evidence="2 3">
    <name type="scientific">Bacillus solimangrovi</name>
    <dbReference type="NCBI Taxonomy" id="1305675"/>
    <lineage>
        <taxon>Bacteria</taxon>
        <taxon>Bacillati</taxon>
        <taxon>Bacillota</taxon>
        <taxon>Bacilli</taxon>
        <taxon>Bacillales</taxon>
        <taxon>Bacillaceae</taxon>
        <taxon>Bacillus</taxon>
    </lineage>
</organism>
<dbReference type="Proteomes" id="UP000095209">
    <property type="component" value="Unassembled WGS sequence"/>
</dbReference>
<evidence type="ECO:0000313" key="2">
    <source>
        <dbReference type="EMBL" id="OEH92713.1"/>
    </source>
</evidence>
<proteinExistence type="predicted"/>
<dbReference type="PANTHER" id="PTHR43072">
    <property type="entry name" value="N-ACETYLTRANSFERASE"/>
    <property type="match status" value="1"/>
</dbReference>
<dbReference type="Pfam" id="PF00583">
    <property type="entry name" value="Acetyltransf_1"/>
    <property type="match status" value="1"/>
</dbReference>
<evidence type="ECO:0000313" key="3">
    <source>
        <dbReference type="Proteomes" id="UP000095209"/>
    </source>
</evidence>